<reference evidence="1" key="1">
    <citation type="submission" date="2009-01" db="EMBL/GenBank/DDBJ databases">
        <title>Complete sequence of chromosome Cyanothece sp. PCC 7425.</title>
        <authorList>
            <consortium name="US DOE Joint Genome Institute"/>
            <person name="Lucas S."/>
            <person name="Copeland A."/>
            <person name="Lapidus A."/>
            <person name="Glavina del Rio T."/>
            <person name="Dalin E."/>
            <person name="Tice H."/>
            <person name="Bruce D."/>
            <person name="Goodwin L."/>
            <person name="Pitluck S."/>
            <person name="Sims D."/>
            <person name="Meineke L."/>
            <person name="Brettin T."/>
            <person name="Detter J.C."/>
            <person name="Han C."/>
            <person name="Larimer F."/>
            <person name="Land M."/>
            <person name="Hauser L."/>
            <person name="Kyrpides N."/>
            <person name="Ovchinnikova G."/>
            <person name="Liberton M."/>
            <person name="Stoeckel J."/>
            <person name="Banerjee A."/>
            <person name="Singh A."/>
            <person name="Page L."/>
            <person name="Sato H."/>
            <person name="Zhao L."/>
            <person name="Sherman L."/>
            <person name="Pakrasi H."/>
            <person name="Richardson P."/>
        </authorList>
    </citation>
    <scope>NUCLEOTIDE SEQUENCE</scope>
    <source>
        <strain evidence="1">PCC 7425</strain>
    </source>
</reference>
<dbReference type="HOGENOM" id="CLU_2552586_0_0_3"/>
<dbReference type="EMBL" id="CP001344">
    <property type="protein sequence ID" value="ACL46400.1"/>
    <property type="molecule type" value="Genomic_DNA"/>
</dbReference>
<organism evidence="1">
    <name type="scientific">Cyanothece sp. (strain PCC 7425 / ATCC 29141)</name>
    <dbReference type="NCBI Taxonomy" id="395961"/>
    <lineage>
        <taxon>Bacteria</taxon>
        <taxon>Bacillati</taxon>
        <taxon>Cyanobacteriota</taxon>
        <taxon>Cyanophyceae</taxon>
        <taxon>Gomontiellales</taxon>
        <taxon>Cyanothecaceae</taxon>
        <taxon>Cyanothece</taxon>
    </lineage>
</organism>
<evidence type="ECO:0000313" key="1">
    <source>
        <dbReference type="EMBL" id="ACL46400.1"/>
    </source>
</evidence>
<sequence>MTDQQPNPSEDEVYASCRMLLLQRVQQEDHEALKEALTICVGLLGASRAETLVLQEICPYIKDPVLGIWVLGHLALLVKPAQ</sequence>
<name>B8HWH4_CYAP4</name>
<proteinExistence type="predicted"/>
<gene>
    <name evidence="1" type="ordered locus">Cyan7425_4086</name>
</gene>
<dbReference type="AlphaFoldDB" id="B8HWH4"/>
<accession>B8HWH4</accession>
<dbReference type="KEGG" id="cyn:Cyan7425_4086"/>
<protein>
    <submittedName>
        <fullName evidence="1">Uncharacterized protein</fullName>
    </submittedName>
</protein>
<dbReference type="STRING" id="395961.Cyan7425_4086"/>